<reference evidence="3" key="1">
    <citation type="submission" date="2016-06" db="UniProtKB">
        <authorList>
            <consortium name="WormBaseParasite"/>
        </authorList>
    </citation>
    <scope>IDENTIFICATION</scope>
</reference>
<dbReference type="Proteomes" id="UP000270296">
    <property type="component" value="Unassembled WGS sequence"/>
</dbReference>
<name>A0A183IX30_9BILA</name>
<evidence type="ECO:0000313" key="3">
    <source>
        <dbReference type="WBParaSite" id="SBAD_0000847801-mRNA-1"/>
    </source>
</evidence>
<sequence>MLCDADARTLVVQLALNHLIRGYALQRIQHAFQCDPSSAGDSLVVPGSASPCVESCRDEFCYRLVVTDPAGFEKAPVLDNMDFTDIV</sequence>
<accession>A0A183IX30</accession>
<dbReference type="AlphaFoldDB" id="A0A183IX30"/>
<dbReference type="WBParaSite" id="SBAD_0000847801-mRNA-1">
    <property type="protein sequence ID" value="SBAD_0000847801-mRNA-1"/>
    <property type="gene ID" value="SBAD_0000847801"/>
</dbReference>
<proteinExistence type="predicted"/>
<protein>
    <submittedName>
        <fullName evidence="1 3">Uncharacterized protein</fullName>
    </submittedName>
</protein>
<gene>
    <name evidence="1" type="ORF">SBAD_LOCUS8177</name>
</gene>
<keyword evidence="2" id="KW-1185">Reference proteome</keyword>
<reference evidence="1 2" key="2">
    <citation type="submission" date="2018-11" db="EMBL/GenBank/DDBJ databases">
        <authorList>
            <consortium name="Pathogen Informatics"/>
        </authorList>
    </citation>
    <scope>NUCLEOTIDE SEQUENCE [LARGE SCALE GENOMIC DNA]</scope>
</reference>
<evidence type="ECO:0000313" key="1">
    <source>
        <dbReference type="EMBL" id="VDP15651.1"/>
    </source>
</evidence>
<dbReference type="EMBL" id="UZAM01011332">
    <property type="protein sequence ID" value="VDP15651.1"/>
    <property type="molecule type" value="Genomic_DNA"/>
</dbReference>
<evidence type="ECO:0000313" key="2">
    <source>
        <dbReference type="Proteomes" id="UP000270296"/>
    </source>
</evidence>
<organism evidence="3">
    <name type="scientific">Soboliphyme baturini</name>
    <dbReference type="NCBI Taxonomy" id="241478"/>
    <lineage>
        <taxon>Eukaryota</taxon>
        <taxon>Metazoa</taxon>
        <taxon>Ecdysozoa</taxon>
        <taxon>Nematoda</taxon>
        <taxon>Enoplea</taxon>
        <taxon>Dorylaimia</taxon>
        <taxon>Dioctophymatida</taxon>
        <taxon>Dioctophymatoidea</taxon>
        <taxon>Soboliphymatidae</taxon>
        <taxon>Soboliphyme</taxon>
    </lineage>
</organism>